<feature type="transmembrane region" description="Helical" evidence="6">
    <location>
        <begin position="28"/>
        <end position="47"/>
    </location>
</feature>
<feature type="transmembrane region" description="Helical" evidence="6">
    <location>
        <begin position="5"/>
        <end position="22"/>
    </location>
</feature>
<evidence type="ECO:0000313" key="8">
    <source>
        <dbReference type="EMBL" id="QHI73345.1"/>
    </source>
</evidence>
<evidence type="ECO:0000259" key="7">
    <source>
        <dbReference type="SMART" id="SM00849"/>
    </source>
</evidence>
<dbReference type="PANTHER" id="PTHR30619:SF7">
    <property type="entry name" value="BETA-LACTAMASE DOMAIN PROTEIN"/>
    <property type="match status" value="1"/>
</dbReference>
<evidence type="ECO:0000256" key="6">
    <source>
        <dbReference type="SAM" id="Phobius"/>
    </source>
</evidence>
<comment type="subcellular location">
    <subcellularLocation>
        <location evidence="1">Cell membrane</location>
        <topology evidence="1">Multi-pass membrane protein</topology>
    </subcellularLocation>
</comment>
<dbReference type="RefSeq" id="WP_162363110.1">
    <property type="nucleotide sequence ID" value="NZ_CP047591.1"/>
</dbReference>
<dbReference type="InterPro" id="IPR001279">
    <property type="entry name" value="Metallo-B-lactamas"/>
</dbReference>
<feature type="transmembrane region" description="Helical" evidence="6">
    <location>
        <begin position="320"/>
        <end position="339"/>
    </location>
</feature>
<evidence type="ECO:0000256" key="2">
    <source>
        <dbReference type="ARBA" id="ARBA00022475"/>
    </source>
</evidence>
<feature type="domain" description="Metallo-beta-lactamase" evidence="7">
    <location>
        <begin position="544"/>
        <end position="753"/>
    </location>
</feature>
<dbReference type="InterPro" id="IPR052159">
    <property type="entry name" value="Competence_DNA_uptake"/>
</dbReference>
<dbReference type="SMART" id="SM00849">
    <property type="entry name" value="Lactamase_B"/>
    <property type="match status" value="1"/>
</dbReference>
<keyword evidence="2" id="KW-1003">Cell membrane</keyword>
<dbReference type="EMBL" id="CP047591">
    <property type="protein sequence ID" value="QHI73345.1"/>
    <property type="molecule type" value="Genomic_DNA"/>
</dbReference>
<dbReference type="InterPro" id="IPR036866">
    <property type="entry name" value="RibonucZ/Hydroxyglut_hydro"/>
</dbReference>
<gene>
    <name evidence="8" type="ORF">Ami3637_14030</name>
</gene>
<evidence type="ECO:0000256" key="1">
    <source>
        <dbReference type="ARBA" id="ARBA00004651"/>
    </source>
</evidence>
<proteinExistence type="predicted"/>
<dbReference type="SUPFAM" id="SSF56281">
    <property type="entry name" value="Metallo-hydrolase/oxidoreductase"/>
    <property type="match status" value="1"/>
</dbReference>
<organism evidence="8 9">
    <name type="scientific">Aminipila terrae</name>
    <dbReference type="NCBI Taxonomy" id="2697030"/>
    <lineage>
        <taxon>Bacteria</taxon>
        <taxon>Bacillati</taxon>
        <taxon>Bacillota</taxon>
        <taxon>Clostridia</taxon>
        <taxon>Peptostreptococcales</taxon>
        <taxon>Anaerovoracaceae</taxon>
        <taxon>Aminipila</taxon>
    </lineage>
</organism>
<evidence type="ECO:0000256" key="4">
    <source>
        <dbReference type="ARBA" id="ARBA00022989"/>
    </source>
</evidence>
<dbReference type="InterPro" id="IPR035681">
    <property type="entry name" value="ComA-like_MBL"/>
</dbReference>
<feature type="transmembrane region" description="Helical" evidence="6">
    <location>
        <begin position="442"/>
        <end position="461"/>
    </location>
</feature>
<name>A0A6P1MQR7_9FIRM</name>
<accession>A0A6P1MQR7</accession>
<reference evidence="8 9" key="1">
    <citation type="submission" date="2020-01" db="EMBL/GenBank/DDBJ databases">
        <title>Genomic analysis of Aminipila sp. CBA3637.</title>
        <authorList>
            <person name="Kim Y.B."/>
            <person name="Roh S.W."/>
        </authorList>
    </citation>
    <scope>NUCLEOTIDE SEQUENCE [LARGE SCALE GENOMIC DNA]</scope>
    <source>
        <strain evidence="8 9">CBA3637</strain>
    </source>
</reference>
<dbReference type="NCBIfam" id="TIGR00360">
    <property type="entry name" value="ComEC_N-term"/>
    <property type="match status" value="1"/>
</dbReference>
<keyword evidence="3 6" id="KW-0812">Transmembrane</keyword>
<protein>
    <submittedName>
        <fullName evidence="8">DNA internalization-related competence protein ComEC/Rec2</fullName>
    </submittedName>
</protein>
<keyword evidence="9" id="KW-1185">Reference proteome</keyword>
<dbReference type="Pfam" id="PF00753">
    <property type="entry name" value="Lactamase_B"/>
    <property type="match status" value="1"/>
</dbReference>
<keyword evidence="5 6" id="KW-0472">Membrane</keyword>
<feature type="transmembrane region" description="Helical" evidence="6">
    <location>
        <begin position="407"/>
        <end position="430"/>
    </location>
</feature>
<dbReference type="AlphaFoldDB" id="A0A6P1MQR7"/>
<evidence type="ECO:0000313" key="9">
    <source>
        <dbReference type="Proteomes" id="UP000463883"/>
    </source>
</evidence>
<dbReference type="GO" id="GO:0030420">
    <property type="term" value="P:establishment of competence for transformation"/>
    <property type="evidence" value="ECO:0007669"/>
    <property type="project" value="InterPro"/>
</dbReference>
<sequence>MRRPVAFLCGAYVSGITVEFFLKLNNGMLFIMGVCATGTIIVSAYFYRNNRLRLNKRQLCLYFIAIILGISGAIQFSYQMHQEGVLEKNQGEYLQIRGKVISITEKDEENHKMIVLVRNLEGTGKLSEEERILVNIYGECPEYYKYQGKMVQTAGFIELPTPRRNPKTFDYKMYLKTKKIAVLMSVKPENIQVSDKRYNYYLNYISRIKYIFKCNISGILEDKIAGLLMGMLFGDNSGVEEELYETFQKNGICHVLSVSGLHVGCLYACMNALLGGKRNLRFYTIIIFVLFFYASLANFSPTVMRALIMIILHIISKYMYCRYDMFTSGAVTMAVMLFFNPMSLLNLGFQLSFLAIFSLAVIIPAAERICNKSVAGVLSIQAGMAPISAFAFNYFSFSSFIANIPVIFVSGILIPLGILLLFLSTIAMIIPEFWGFYDFLRSIFQITGILIEFFSKLLLFINDLSFIDKVSYKYTVSPPLWAMILYYCILFFISSEAFRIMWQRKHYKNIIKILMVIVFIALVFSNALKDGFEQVQLTFVDVGQGDCLLIKTKEGKTVLIDSGGSSQYDVGKKVLLPYLLKNGIKQIDFAIVTHLHTDHVGGLYTLARELPVKKLGVYEGNKLIADRIKEKSGIAEKDFVYLTKGQNLKIGKSLKIQILFPEKKTMEEYSEFLSNQRDENAGCLVMKITLEGVSVIMTGDIDTTGEKQIIESNSVNNLKADVLKVAHHGSRYGSSAAFLQAVRPHIAVIQVGKNTYGHPNEKTLQNLKQRVQGSIEMIQMELWA</sequence>
<dbReference type="Pfam" id="PF13567">
    <property type="entry name" value="DUF4131"/>
    <property type="match status" value="1"/>
</dbReference>
<dbReference type="InterPro" id="IPR004477">
    <property type="entry name" value="ComEC_N"/>
</dbReference>
<evidence type="ECO:0000256" key="5">
    <source>
        <dbReference type="ARBA" id="ARBA00023136"/>
    </source>
</evidence>
<dbReference type="Gene3D" id="3.60.15.10">
    <property type="entry name" value="Ribonuclease Z/Hydroxyacylglutathione hydrolase-like"/>
    <property type="match status" value="1"/>
</dbReference>
<dbReference type="CDD" id="cd07731">
    <property type="entry name" value="ComA-like_MBL-fold"/>
    <property type="match status" value="1"/>
</dbReference>
<feature type="transmembrane region" description="Helical" evidence="6">
    <location>
        <begin position="280"/>
        <end position="299"/>
    </location>
</feature>
<feature type="transmembrane region" description="Helical" evidence="6">
    <location>
        <begin position="345"/>
        <end position="366"/>
    </location>
</feature>
<dbReference type="NCBIfam" id="TIGR00361">
    <property type="entry name" value="ComEC_Rec2"/>
    <property type="match status" value="1"/>
</dbReference>
<dbReference type="Proteomes" id="UP000463883">
    <property type="component" value="Chromosome"/>
</dbReference>
<evidence type="ECO:0000256" key="3">
    <source>
        <dbReference type="ARBA" id="ARBA00022692"/>
    </source>
</evidence>
<dbReference type="GO" id="GO:0005886">
    <property type="term" value="C:plasma membrane"/>
    <property type="evidence" value="ECO:0007669"/>
    <property type="project" value="UniProtKB-SubCell"/>
</dbReference>
<feature type="transmembrane region" description="Helical" evidence="6">
    <location>
        <begin position="510"/>
        <end position="528"/>
    </location>
</feature>
<dbReference type="Pfam" id="PF03772">
    <property type="entry name" value="Competence"/>
    <property type="match status" value="1"/>
</dbReference>
<feature type="transmembrane region" description="Helical" evidence="6">
    <location>
        <begin position="481"/>
        <end position="498"/>
    </location>
</feature>
<keyword evidence="4 6" id="KW-1133">Transmembrane helix</keyword>
<dbReference type="PANTHER" id="PTHR30619">
    <property type="entry name" value="DNA INTERNALIZATION/COMPETENCE PROTEIN COMEC/REC2"/>
    <property type="match status" value="1"/>
</dbReference>
<dbReference type="InterPro" id="IPR025405">
    <property type="entry name" value="DUF4131"/>
</dbReference>
<feature type="transmembrane region" description="Helical" evidence="6">
    <location>
        <begin position="59"/>
        <end position="78"/>
    </location>
</feature>
<feature type="transmembrane region" description="Helical" evidence="6">
    <location>
        <begin position="373"/>
        <end position="395"/>
    </location>
</feature>
<dbReference type="InterPro" id="IPR004797">
    <property type="entry name" value="Competence_ComEC/Rec2"/>
</dbReference>
<dbReference type="KEGG" id="amic:Ami3637_14030"/>